<comment type="caution">
    <text evidence="2">The sequence shown here is derived from an EMBL/GenBank/DDBJ whole genome shotgun (WGS) entry which is preliminary data.</text>
</comment>
<dbReference type="GO" id="GO:0016020">
    <property type="term" value="C:membrane"/>
    <property type="evidence" value="ECO:0007669"/>
    <property type="project" value="TreeGrafter"/>
</dbReference>
<gene>
    <name evidence="2" type="ORF">AB675_1567</name>
</gene>
<feature type="transmembrane region" description="Helical" evidence="1">
    <location>
        <begin position="173"/>
        <end position="196"/>
    </location>
</feature>
<proteinExistence type="predicted"/>
<evidence type="ECO:0000313" key="3">
    <source>
        <dbReference type="Proteomes" id="UP000038010"/>
    </source>
</evidence>
<keyword evidence="1" id="KW-0812">Transmembrane</keyword>
<dbReference type="STRING" id="1664694.A0A0N0NJZ7"/>
<protein>
    <submittedName>
        <fullName evidence="2">Uncharacterized protein</fullName>
    </submittedName>
</protein>
<sequence length="393" mass="45495">MAIDVLGLLKQHPQEQHLANFATSWLLPTTLLGLLRILLSIYAFTSIAFSFKWFADHDVVFHLEDIDTPKITFLVGAEGIRQSFSYFTYITYWGLAFYFFFASLHSFSYARSTRHRTNSTNTTKPTFLLQRWPRSLQILHSIYYSTITCFPLLVTTVYWGSMWSRQWWTGDRFQQWSMLTMHGLNSVFALFEIIFADSQPLPLIHLPILLLLMSLYLPVAYITKATEGIYIYLWLDPNNGIAKLLLHILRRHLVAKYTSQRQSKSRSSAILTSWVVARQPEYWSFDRYEREKLREEEEKQAARMSVSSFVQIPDSAHLTPGGSREKSIRPVASFYSQATTAVGGPESPLLKDEKNYKARRSVEDFGWPLATTVVPYVPAQRSPLRETFQVEDV</sequence>
<dbReference type="AlphaFoldDB" id="A0A0N0NJZ7"/>
<keyword evidence="3" id="KW-1185">Reference proteome</keyword>
<dbReference type="Proteomes" id="UP000038010">
    <property type="component" value="Unassembled WGS sequence"/>
</dbReference>
<feature type="transmembrane region" description="Helical" evidence="1">
    <location>
        <begin position="203"/>
        <end position="223"/>
    </location>
</feature>
<dbReference type="PANTHER" id="PTHR12242:SF1">
    <property type="entry name" value="MYND-TYPE DOMAIN-CONTAINING PROTEIN"/>
    <property type="match status" value="1"/>
</dbReference>
<accession>A0A0N0NJZ7</accession>
<reference evidence="2 3" key="1">
    <citation type="submission" date="2015-06" db="EMBL/GenBank/DDBJ databases">
        <title>Draft genome of the ant-associated black yeast Phialophora attae CBS 131958.</title>
        <authorList>
            <person name="Moreno L.F."/>
            <person name="Stielow B.J."/>
            <person name="de Hoog S."/>
            <person name="Vicente V.A."/>
            <person name="Weiss V.A."/>
            <person name="de Vries M."/>
            <person name="Cruz L.M."/>
            <person name="Souza E.M."/>
        </authorList>
    </citation>
    <scope>NUCLEOTIDE SEQUENCE [LARGE SCALE GENOMIC DNA]</scope>
    <source>
        <strain evidence="2 3">CBS 131958</strain>
    </source>
</reference>
<organism evidence="2 3">
    <name type="scientific">Cyphellophora attinorum</name>
    <dbReference type="NCBI Taxonomy" id="1664694"/>
    <lineage>
        <taxon>Eukaryota</taxon>
        <taxon>Fungi</taxon>
        <taxon>Dikarya</taxon>
        <taxon>Ascomycota</taxon>
        <taxon>Pezizomycotina</taxon>
        <taxon>Eurotiomycetes</taxon>
        <taxon>Chaetothyriomycetidae</taxon>
        <taxon>Chaetothyriales</taxon>
        <taxon>Cyphellophoraceae</taxon>
        <taxon>Cyphellophora</taxon>
    </lineage>
</organism>
<keyword evidence="1" id="KW-0472">Membrane</keyword>
<dbReference type="RefSeq" id="XP_017997192.1">
    <property type="nucleotide sequence ID" value="XM_018141467.1"/>
</dbReference>
<dbReference type="EMBL" id="LFJN01000025">
    <property type="protein sequence ID" value="KPI37229.1"/>
    <property type="molecule type" value="Genomic_DNA"/>
</dbReference>
<feature type="transmembrane region" description="Helical" evidence="1">
    <location>
        <begin position="90"/>
        <end position="110"/>
    </location>
</feature>
<evidence type="ECO:0000256" key="1">
    <source>
        <dbReference type="SAM" id="Phobius"/>
    </source>
</evidence>
<evidence type="ECO:0000313" key="2">
    <source>
        <dbReference type="EMBL" id="KPI37229.1"/>
    </source>
</evidence>
<dbReference type="GeneID" id="28733347"/>
<dbReference type="PANTHER" id="PTHR12242">
    <property type="entry name" value="OS02G0130600 PROTEIN-RELATED"/>
    <property type="match status" value="1"/>
</dbReference>
<feature type="transmembrane region" description="Helical" evidence="1">
    <location>
        <begin position="141"/>
        <end position="161"/>
    </location>
</feature>
<dbReference type="OrthoDB" id="419711at2759"/>
<keyword evidence="1" id="KW-1133">Transmembrane helix</keyword>
<name>A0A0N0NJZ7_9EURO</name>
<dbReference type="VEuPathDB" id="FungiDB:AB675_1567"/>